<dbReference type="AlphaFoldDB" id="A0A232FEE5"/>
<sequence length="78" mass="8520">MSSMSPKSPMIEICKVNCTDIFISSVCEPVTVNVQICHYHAKSMILNRHCPVQIELVSAFSSDSPVAMPISSGHDIKV</sequence>
<proteinExistence type="predicted"/>
<organism evidence="1 2">
    <name type="scientific">Trichomalopsis sarcophagae</name>
    <dbReference type="NCBI Taxonomy" id="543379"/>
    <lineage>
        <taxon>Eukaryota</taxon>
        <taxon>Metazoa</taxon>
        <taxon>Ecdysozoa</taxon>
        <taxon>Arthropoda</taxon>
        <taxon>Hexapoda</taxon>
        <taxon>Insecta</taxon>
        <taxon>Pterygota</taxon>
        <taxon>Neoptera</taxon>
        <taxon>Endopterygota</taxon>
        <taxon>Hymenoptera</taxon>
        <taxon>Apocrita</taxon>
        <taxon>Proctotrupomorpha</taxon>
        <taxon>Chalcidoidea</taxon>
        <taxon>Pteromalidae</taxon>
        <taxon>Pteromalinae</taxon>
        <taxon>Trichomalopsis</taxon>
    </lineage>
</organism>
<gene>
    <name evidence="1" type="ORF">TSAR_016622</name>
</gene>
<keyword evidence="2" id="KW-1185">Reference proteome</keyword>
<reference evidence="1 2" key="1">
    <citation type="journal article" date="2017" name="Curr. Biol.">
        <title>The Evolution of Venom by Co-option of Single-Copy Genes.</title>
        <authorList>
            <person name="Martinson E.O."/>
            <person name="Mrinalini"/>
            <person name="Kelkar Y.D."/>
            <person name="Chang C.H."/>
            <person name="Werren J.H."/>
        </authorList>
    </citation>
    <scope>NUCLEOTIDE SEQUENCE [LARGE SCALE GENOMIC DNA]</scope>
    <source>
        <strain evidence="1 2">Alberta</strain>
        <tissue evidence="1">Whole body</tissue>
    </source>
</reference>
<name>A0A232FEE5_9HYME</name>
<dbReference type="Proteomes" id="UP000215335">
    <property type="component" value="Unassembled WGS sequence"/>
</dbReference>
<evidence type="ECO:0000313" key="2">
    <source>
        <dbReference type="Proteomes" id="UP000215335"/>
    </source>
</evidence>
<dbReference type="EMBL" id="NNAY01000361">
    <property type="protein sequence ID" value="OXU28890.1"/>
    <property type="molecule type" value="Genomic_DNA"/>
</dbReference>
<comment type="caution">
    <text evidence="1">The sequence shown here is derived from an EMBL/GenBank/DDBJ whole genome shotgun (WGS) entry which is preliminary data.</text>
</comment>
<accession>A0A232FEE5</accession>
<protein>
    <submittedName>
        <fullName evidence="1">Uncharacterized protein</fullName>
    </submittedName>
</protein>
<evidence type="ECO:0000313" key="1">
    <source>
        <dbReference type="EMBL" id="OXU28890.1"/>
    </source>
</evidence>